<dbReference type="InterPro" id="IPR053738">
    <property type="entry name" value="Lambda_capsid_assembly"/>
</dbReference>
<accession>A0A2S1PCZ3</accession>
<sequence length="348" mass="36989">MATLWTEVLTPAEITGFARASQEDYEQTQGTLARWLPNTTVTDVVVRTIVGVDGSGELAQYRSFDAETPIASGGAAERKVFELLPLGLKERISEYEQLRARGRDGAALVLGGAERAAQRVVRAIVNRLEIARGQALEAGQVAINENGVVQTVPFGRPEDNEVTASTLWSADGASPIENLNAWVEYYADVNNGATPGALVTSKRVLAALQRSEEIRAMAASLVGTPSIVSVEMVNNVLTSYGLPPIYLYDRKVKGERVTSDNKVFILPAPVDPNTGANELGATFLGPTLEAGEPEYGIAMSEQPGIAVGVWKTKDPIAAWVHANATAFPVLVNPVASMVAEVLADSDGS</sequence>
<keyword evidence="2" id="KW-1035">Host cytoplasm</keyword>
<dbReference type="Proteomes" id="UP000246238">
    <property type="component" value="Segment"/>
</dbReference>
<dbReference type="GeneID" id="55608167"/>
<dbReference type="Gene3D" id="3.90.1690.10">
    <property type="entry name" value="phage-related protein like domain"/>
    <property type="match status" value="1"/>
</dbReference>
<gene>
    <name evidence="3" type="primary">7</name>
    <name evidence="3" type="ORF">SEA_TCHEN_7</name>
</gene>
<keyword evidence="1" id="KW-0167">Capsid protein</keyword>
<dbReference type="EMBL" id="MH077585">
    <property type="protein sequence ID" value="AWH14408.1"/>
    <property type="molecule type" value="Genomic_DNA"/>
</dbReference>
<evidence type="ECO:0000313" key="4">
    <source>
        <dbReference type="Proteomes" id="UP000246238"/>
    </source>
</evidence>
<organism evidence="3 4">
    <name type="scientific">Mycobacterium phage TChen</name>
    <dbReference type="NCBI Taxonomy" id="2163598"/>
    <lineage>
        <taxon>Viruses</taxon>
        <taxon>Duplodnaviria</taxon>
        <taxon>Heunggongvirae</taxon>
        <taxon>Uroviricota</taxon>
        <taxon>Caudoviricetes</taxon>
        <taxon>Gracegardnervirinae</taxon>
        <taxon>Thetabobvirus</taxon>
        <taxon>Thetabobvirus tchen</taxon>
        <taxon>Mycobacterium virus TChen</taxon>
    </lineage>
</organism>
<evidence type="ECO:0000256" key="1">
    <source>
        <dbReference type="ARBA" id="ARBA00022561"/>
    </source>
</evidence>
<dbReference type="KEGG" id="vg:55608167"/>
<proteinExistence type="predicted"/>
<dbReference type="InterPro" id="IPR005564">
    <property type="entry name" value="Major_capsid_GpE"/>
</dbReference>
<protein>
    <submittedName>
        <fullName evidence="3">Capsid protein</fullName>
    </submittedName>
</protein>
<evidence type="ECO:0000313" key="3">
    <source>
        <dbReference type="EMBL" id="AWH14408.1"/>
    </source>
</evidence>
<evidence type="ECO:0000256" key="2">
    <source>
        <dbReference type="ARBA" id="ARBA00023200"/>
    </source>
</evidence>
<keyword evidence="4" id="KW-1185">Reference proteome</keyword>
<dbReference type="RefSeq" id="YP_009837963.1">
    <property type="nucleotide sequence ID" value="NC_048705.1"/>
</dbReference>
<keyword evidence="1" id="KW-0946">Virion</keyword>
<name>A0A2S1PCZ3_9CAUD</name>
<dbReference type="Pfam" id="PF03864">
    <property type="entry name" value="Phage_cap_E"/>
    <property type="match status" value="1"/>
</dbReference>
<dbReference type="GO" id="GO:0019028">
    <property type="term" value="C:viral capsid"/>
    <property type="evidence" value="ECO:0007669"/>
    <property type="project" value="UniProtKB-KW"/>
</dbReference>
<reference evidence="4" key="1">
    <citation type="submission" date="2018-03" db="EMBL/GenBank/DDBJ databases">
        <authorList>
            <person name="Keele B.F."/>
        </authorList>
    </citation>
    <scope>NUCLEOTIDE SEQUENCE [LARGE SCALE GENOMIC DNA]</scope>
</reference>